<dbReference type="InterPro" id="IPR015422">
    <property type="entry name" value="PyrdxlP-dep_Trfase_small"/>
</dbReference>
<name>A0ABN2A7S7_9ACTN</name>
<dbReference type="CDD" id="cd00609">
    <property type="entry name" value="AAT_like"/>
    <property type="match status" value="1"/>
</dbReference>
<dbReference type="InterPro" id="IPR036390">
    <property type="entry name" value="WH_DNA-bd_sf"/>
</dbReference>
<comment type="caution">
    <text evidence="8">The sequence shown here is derived from an EMBL/GenBank/DDBJ whole genome shotgun (WGS) entry which is preliminary data.</text>
</comment>
<dbReference type="Proteomes" id="UP001501470">
    <property type="component" value="Unassembled WGS sequence"/>
</dbReference>
<evidence type="ECO:0000256" key="6">
    <source>
        <dbReference type="SAM" id="MobiDB-lite"/>
    </source>
</evidence>
<gene>
    <name evidence="8" type="ORF">GCM10009827_029670</name>
</gene>
<dbReference type="EMBL" id="BAAAQD010000005">
    <property type="protein sequence ID" value="GAA1513232.1"/>
    <property type="molecule type" value="Genomic_DNA"/>
</dbReference>
<proteinExistence type="inferred from homology"/>
<dbReference type="InterPro" id="IPR036388">
    <property type="entry name" value="WH-like_DNA-bd_sf"/>
</dbReference>
<dbReference type="Gene3D" id="1.10.10.10">
    <property type="entry name" value="Winged helix-like DNA-binding domain superfamily/Winged helix DNA-binding domain"/>
    <property type="match status" value="1"/>
</dbReference>
<dbReference type="SUPFAM" id="SSF53383">
    <property type="entry name" value="PLP-dependent transferases"/>
    <property type="match status" value="1"/>
</dbReference>
<feature type="domain" description="HTH gntR-type" evidence="7">
    <location>
        <begin position="1"/>
        <end position="55"/>
    </location>
</feature>
<keyword evidence="9" id="KW-1185">Reference proteome</keyword>
<evidence type="ECO:0000256" key="2">
    <source>
        <dbReference type="ARBA" id="ARBA00022898"/>
    </source>
</evidence>
<evidence type="ECO:0000256" key="4">
    <source>
        <dbReference type="ARBA" id="ARBA00023125"/>
    </source>
</evidence>
<sequence>MQAATQAPGSRLPTVRELSARHQASPVTVTRAIRALTAEGVLDAQPGRGTFVARRPRAAQEQDLGWQSIALGARPPGEDAMQALLAVPRPGMIPLSSGYLDADLQPVAALGAALARAARQPAAWQRGPVEGREDLRAWFARTAGGELRADDMNICPGGQSALSTAFRALCAPGDPILVEAPTYLGALAAARAAGLRVVPVPADAEGVRPDLLEAAFRRTGARLFYCQPLYANPHGATLAAARRPDVMAAVRRAGAFLLEDDYARDLAIDGDPPRPLVADDPHGHVVYLRSLTKSAAPGLRVAAIGARGAAGARLRAARVLDDFFVAGPLQQAALDLVTSPAWPRHLKALRTELRARREALTEALAVHVPTLRTPLVPAGGLHVWARLPQGMDDVAVTNEAAARQVVVFPGRPWFAAEPDGAYLRLTFAAAPPDQLREGVRRLKGAAG</sequence>
<keyword evidence="5" id="KW-0804">Transcription</keyword>
<dbReference type="InterPro" id="IPR004839">
    <property type="entry name" value="Aminotransferase_I/II_large"/>
</dbReference>
<dbReference type="InterPro" id="IPR015421">
    <property type="entry name" value="PyrdxlP-dep_Trfase_major"/>
</dbReference>
<dbReference type="InterPro" id="IPR000524">
    <property type="entry name" value="Tscrpt_reg_HTH_GntR"/>
</dbReference>
<reference evidence="8 9" key="1">
    <citation type="journal article" date="2019" name="Int. J. Syst. Evol. Microbiol.">
        <title>The Global Catalogue of Microorganisms (GCM) 10K type strain sequencing project: providing services to taxonomists for standard genome sequencing and annotation.</title>
        <authorList>
            <consortium name="The Broad Institute Genomics Platform"/>
            <consortium name="The Broad Institute Genome Sequencing Center for Infectious Disease"/>
            <person name="Wu L."/>
            <person name="Ma J."/>
        </authorList>
    </citation>
    <scope>NUCLEOTIDE SEQUENCE [LARGE SCALE GENOMIC DNA]</scope>
    <source>
        <strain evidence="8 9">JCM 15933</strain>
    </source>
</reference>
<dbReference type="Pfam" id="PF00155">
    <property type="entry name" value="Aminotran_1_2"/>
    <property type="match status" value="1"/>
</dbReference>
<accession>A0ABN2A7S7</accession>
<evidence type="ECO:0000259" key="7">
    <source>
        <dbReference type="PROSITE" id="PS50949"/>
    </source>
</evidence>
<keyword evidence="8" id="KW-0032">Aminotransferase</keyword>
<feature type="region of interest" description="Disordered" evidence="6">
    <location>
        <begin position="1"/>
        <end position="23"/>
    </location>
</feature>
<dbReference type="Gene3D" id="3.90.1150.10">
    <property type="entry name" value="Aspartate Aminotransferase, domain 1"/>
    <property type="match status" value="1"/>
</dbReference>
<keyword evidence="3" id="KW-0805">Transcription regulation</keyword>
<evidence type="ECO:0000256" key="5">
    <source>
        <dbReference type="ARBA" id="ARBA00023163"/>
    </source>
</evidence>
<evidence type="ECO:0000256" key="1">
    <source>
        <dbReference type="ARBA" id="ARBA00005384"/>
    </source>
</evidence>
<dbReference type="SUPFAM" id="SSF46785">
    <property type="entry name" value="Winged helix' DNA-binding domain"/>
    <property type="match status" value="1"/>
</dbReference>
<dbReference type="InterPro" id="IPR015424">
    <property type="entry name" value="PyrdxlP-dep_Trfase"/>
</dbReference>
<keyword evidence="4" id="KW-0238">DNA-binding</keyword>
<keyword evidence="2" id="KW-0663">Pyridoxal phosphate</keyword>
<dbReference type="Pfam" id="PF00392">
    <property type="entry name" value="GntR"/>
    <property type="match status" value="1"/>
</dbReference>
<evidence type="ECO:0000313" key="8">
    <source>
        <dbReference type="EMBL" id="GAA1513232.1"/>
    </source>
</evidence>
<comment type="similarity">
    <text evidence="1">In the C-terminal section; belongs to the class-I pyridoxal-phosphate-dependent aminotransferase family.</text>
</comment>
<dbReference type="PANTHER" id="PTHR46577">
    <property type="entry name" value="HTH-TYPE TRANSCRIPTIONAL REGULATORY PROTEIN GABR"/>
    <property type="match status" value="1"/>
</dbReference>
<protein>
    <submittedName>
        <fullName evidence="8">PLP-dependent aminotransferase family protein</fullName>
    </submittedName>
</protein>
<evidence type="ECO:0000256" key="3">
    <source>
        <dbReference type="ARBA" id="ARBA00023015"/>
    </source>
</evidence>
<organism evidence="8 9">
    <name type="scientific">Dactylosporangium maewongense</name>
    <dbReference type="NCBI Taxonomy" id="634393"/>
    <lineage>
        <taxon>Bacteria</taxon>
        <taxon>Bacillati</taxon>
        <taxon>Actinomycetota</taxon>
        <taxon>Actinomycetes</taxon>
        <taxon>Micromonosporales</taxon>
        <taxon>Micromonosporaceae</taxon>
        <taxon>Dactylosporangium</taxon>
    </lineage>
</organism>
<dbReference type="InterPro" id="IPR051446">
    <property type="entry name" value="HTH_trans_reg/aminotransferase"/>
</dbReference>
<keyword evidence="8" id="KW-0808">Transferase</keyword>
<dbReference type="SMART" id="SM00345">
    <property type="entry name" value="HTH_GNTR"/>
    <property type="match status" value="1"/>
</dbReference>
<dbReference type="Gene3D" id="3.40.640.10">
    <property type="entry name" value="Type I PLP-dependent aspartate aminotransferase-like (Major domain)"/>
    <property type="match status" value="1"/>
</dbReference>
<dbReference type="PROSITE" id="PS50949">
    <property type="entry name" value="HTH_GNTR"/>
    <property type="match status" value="1"/>
</dbReference>
<dbReference type="CDD" id="cd07377">
    <property type="entry name" value="WHTH_GntR"/>
    <property type="match status" value="1"/>
</dbReference>
<evidence type="ECO:0000313" key="9">
    <source>
        <dbReference type="Proteomes" id="UP001501470"/>
    </source>
</evidence>
<dbReference type="PANTHER" id="PTHR46577:SF1">
    <property type="entry name" value="HTH-TYPE TRANSCRIPTIONAL REGULATORY PROTEIN GABR"/>
    <property type="match status" value="1"/>
</dbReference>
<dbReference type="GO" id="GO:0008483">
    <property type="term" value="F:transaminase activity"/>
    <property type="evidence" value="ECO:0007669"/>
    <property type="project" value="UniProtKB-KW"/>
</dbReference>